<dbReference type="Gene3D" id="3.10.450.50">
    <property type="match status" value="1"/>
</dbReference>
<comment type="caution">
    <text evidence="2">The sequence shown here is derived from an EMBL/GenBank/DDBJ whole genome shotgun (WGS) entry which is preliminary data.</text>
</comment>
<dbReference type="SUPFAM" id="SSF54427">
    <property type="entry name" value="NTF2-like"/>
    <property type="match status" value="1"/>
</dbReference>
<gene>
    <name evidence="2" type="ORF">E0H73_45040</name>
</gene>
<name>A0A4R0JGR9_9ACTN</name>
<evidence type="ECO:0000313" key="3">
    <source>
        <dbReference type="Proteomes" id="UP000291144"/>
    </source>
</evidence>
<dbReference type="EMBL" id="SJKB01000039">
    <property type="protein sequence ID" value="TCC45387.1"/>
    <property type="molecule type" value="Genomic_DNA"/>
</dbReference>
<feature type="domain" description="SnoaL-like" evidence="1">
    <location>
        <begin position="14"/>
        <end position="117"/>
    </location>
</feature>
<organism evidence="2 3">
    <name type="scientific">Kribbella pittospori</name>
    <dbReference type="NCBI Taxonomy" id="722689"/>
    <lineage>
        <taxon>Bacteria</taxon>
        <taxon>Bacillati</taxon>
        <taxon>Actinomycetota</taxon>
        <taxon>Actinomycetes</taxon>
        <taxon>Propionibacteriales</taxon>
        <taxon>Kribbellaceae</taxon>
        <taxon>Kribbella</taxon>
    </lineage>
</organism>
<dbReference type="RefSeq" id="WP_131367397.1">
    <property type="nucleotide sequence ID" value="NZ_SJKB01000039.1"/>
</dbReference>
<proteinExistence type="predicted"/>
<keyword evidence="3" id="KW-1185">Reference proteome</keyword>
<dbReference type="Proteomes" id="UP000291144">
    <property type="component" value="Unassembled WGS sequence"/>
</dbReference>
<dbReference type="OrthoDB" id="981191at2"/>
<reference evidence="2 3" key="1">
    <citation type="submission" date="2019-02" db="EMBL/GenBank/DDBJ databases">
        <title>Kribbella capetownensis sp. nov. and Kribbella speibonae sp. nov., isolated from soil.</title>
        <authorList>
            <person name="Curtis S.M."/>
            <person name="Norton I."/>
            <person name="Everest G.J."/>
            <person name="Meyers P.R."/>
        </authorList>
    </citation>
    <scope>NUCLEOTIDE SEQUENCE [LARGE SCALE GENOMIC DNA]</scope>
    <source>
        <strain evidence="2 3">NRRL B-24813</strain>
    </source>
</reference>
<sequence length="157" mass="17676">MSSVLTHERMEQTIRTYFDACNEADAAKIQACFADDGVHYFPPGMYGGPFVGAEAIATAWVKAVETVGSVWTVDQVVTDPASARAVIEWTHFKTYQHKVLRGDEWYIFDDESGLIREIRAYYASPQDSDLEQLELGGFDYAQRGYPMQSPITREHPA</sequence>
<evidence type="ECO:0000313" key="2">
    <source>
        <dbReference type="EMBL" id="TCC45387.1"/>
    </source>
</evidence>
<dbReference type="Pfam" id="PF12680">
    <property type="entry name" value="SnoaL_2"/>
    <property type="match status" value="1"/>
</dbReference>
<dbReference type="AlphaFoldDB" id="A0A4R0JGR9"/>
<protein>
    <submittedName>
        <fullName evidence="2">Nuclear transport factor 2 family protein</fullName>
    </submittedName>
</protein>
<accession>A0A4R0JGR9</accession>
<dbReference type="InterPro" id="IPR037401">
    <property type="entry name" value="SnoaL-like"/>
</dbReference>
<evidence type="ECO:0000259" key="1">
    <source>
        <dbReference type="Pfam" id="PF12680"/>
    </source>
</evidence>
<dbReference type="InterPro" id="IPR032710">
    <property type="entry name" value="NTF2-like_dom_sf"/>
</dbReference>